<dbReference type="InterPro" id="IPR027417">
    <property type="entry name" value="P-loop_NTPase"/>
</dbReference>
<dbReference type="InterPro" id="IPR019925">
    <property type="entry name" value="DNA_repair_protein_predicted"/>
</dbReference>
<dbReference type="Pfam" id="PF12705">
    <property type="entry name" value="PDDEXK_1"/>
    <property type="match status" value="1"/>
</dbReference>
<dbReference type="InterPro" id="IPR038726">
    <property type="entry name" value="PDDEXK_AddAB-type"/>
</dbReference>
<dbReference type="InterPro" id="IPR011604">
    <property type="entry name" value="PDDEXK-like_dom_sf"/>
</dbReference>
<accession>A0A654KFJ7</accession>
<dbReference type="SUPFAM" id="SSF52540">
    <property type="entry name" value="P-loop containing nucleoside triphosphate hydrolases"/>
    <property type="match status" value="1"/>
</dbReference>
<proteinExistence type="predicted"/>
<evidence type="ECO:0000313" key="3">
    <source>
        <dbReference type="Proteomes" id="UP000007472"/>
    </source>
</evidence>
<reference evidence="2 3" key="1">
    <citation type="journal article" date="2011" name="J. Bacteriol.">
        <title>Genome sequence of Taylorella equigenitalis MCE9, the causative agent of contagious equine metritis.</title>
        <authorList>
            <person name="Hebert L."/>
            <person name="Moumen B."/>
            <person name="Duquesne F."/>
            <person name="Breuil M.F."/>
            <person name="Laugier C."/>
            <person name="Batto J.M."/>
            <person name="Renault P."/>
            <person name="Petry S."/>
        </authorList>
    </citation>
    <scope>NUCLEOTIDE SEQUENCE [LARGE SCALE GENOMIC DNA]</scope>
    <source>
        <strain evidence="2 3">MCE9</strain>
    </source>
</reference>
<dbReference type="Gene3D" id="3.90.320.10">
    <property type="match status" value="1"/>
</dbReference>
<dbReference type="SMR" id="A0A654KFJ7"/>
<dbReference type="Proteomes" id="UP000007472">
    <property type="component" value="Chromosome"/>
</dbReference>
<name>A0A654KFJ7_TAYEM</name>
<dbReference type="KEGG" id="teq:TEQUI_0246"/>
<dbReference type="AlphaFoldDB" id="A0A654KFJ7"/>
<feature type="domain" description="PD-(D/E)XK endonuclease-like" evidence="1">
    <location>
        <begin position="657"/>
        <end position="921"/>
    </location>
</feature>
<evidence type="ECO:0000259" key="1">
    <source>
        <dbReference type="Pfam" id="PF12705"/>
    </source>
</evidence>
<sequence>MPLSEIQSCTLEELNKLNPKETLILAASNRLTFDVRRQLIDQHKKDDHNKKIFELPSTFTFKRWIKNYLLDLQFEFPNMPVVLNDIAESFYWSKVLDKPSKGAAANRSNFKNRANNSDLSIAQKLINDLIDSNNLTSQIQKQSEEEKFVLPMLSQSKATRLAMKAHKLIHDYSIKVRPLEKTPEYEIFTKWHERYLKVINNKNLCDSVNLEDLVLDSIRGGILKSPKHIILHGFYKITPYMKKILTLCRDKGSEIHVLYTKRPRAQNISLFSADSIETELKYAIDWASHLMASNPNKRLAIVVPNLQNNLLLIERELANQKHWHISLGRNLDEWSLIRSVICWFELILNFHKQKIPLQLVGNAFLNAEFGFSESERETLAHLDYLLRKRKGKFISHKQLSELMYKHIHKKTETLFNENDDWINAGQKDISHWADAFRITLTEFEFPADAPQNSTNYQLCTALDNVLKTLSSMHQMLPKIDVYEAVDLFKKLLSNTMFQVQREADSKLDIMGLYEVEGGRWDHVWVCGLQSNTLPPSPSYNPLIPLLSQINAGVDLTTWNSTWELSEQIFNGILHTSNDVILSYSDLEENRKIYPSSFLIPYMEKMEVLKPPAIPKRDKAIMQTLDDRDGLTFEDEIKRGGAHMIELQSINPLWNYAKYRLNVDELRPYPKDDYNASIKGDFYHKILELFYKKYRSSSSVTKIEDLSLELDLIIDQSANEVLAHIESVNMQNAIKSAAKAVMVYFIQQEISSRSPFEVVHVEKNEIYTKEYMDINFKVDRVDRVGDKYFIIDYKTGKPLTSTSMKKYWIDRDRLKKCQLPFYACSIEEEISENLIGVSNVFLHQGKLAQGSVLKTYVGFVDDVQSYFNDELNHDVFKFTEADWWDLLKTWKSKINDLLDEIKDGISPNVYIDKEDMKYCEIKPFLRIFESNDEEAKYE</sequence>
<protein>
    <recommendedName>
        <fullName evidence="1">PD-(D/E)XK endonuclease-like domain-containing protein</fullName>
    </recommendedName>
</protein>
<organism evidence="2 3">
    <name type="scientific">Taylorella equigenitalis (strain MCE9)</name>
    <dbReference type="NCBI Taxonomy" id="937774"/>
    <lineage>
        <taxon>Bacteria</taxon>
        <taxon>Pseudomonadati</taxon>
        <taxon>Pseudomonadota</taxon>
        <taxon>Betaproteobacteria</taxon>
        <taxon>Burkholderiales</taxon>
        <taxon>Alcaligenaceae</taxon>
        <taxon>Taylorella</taxon>
    </lineage>
</organism>
<gene>
    <name evidence="2" type="ordered locus">TEQUI_0246</name>
</gene>
<dbReference type="EMBL" id="CP002456">
    <property type="protein sequence ID" value="ADU91198.1"/>
    <property type="molecule type" value="Genomic_DNA"/>
</dbReference>
<dbReference type="NCBIfam" id="TIGR03623">
    <property type="entry name" value="probable DNA repair protein"/>
    <property type="match status" value="1"/>
</dbReference>
<evidence type="ECO:0000313" key="2">
    <source>
        <dbReference type="EMBL" id="ADU91198.1"/>
    </source>
</evidence>